<keyword evidence="3" id="KW-1185">Reference proteome</keyword>
<feature type="non-terminal residue" evidence="2">
    <location>
        <position position="251"/>
    </location>
</feature>
<dbReference type="AlphaFoldDB" id="A0AAN6JHM1"/>
<organism evidence="2 3">
    <name type="scientific">Tilletia horrida</name>
    <dbReference type="NCBI Taxonomy" id="155126"/>
    <lineage>
        <taxon>Eukaryota</taxon>
        <taxon>Fungi</taxon>
        <taxon>Dikarya</taxon>
        <taxon>Basidiomycota</taxon>
        <taxon>Ustilaginomycotina</taxon>
        <taxon>Exobasidiomycetes</taxon>
        <taxon>Tilletiales</taxon>
        <taxon>Tilletiaceae</taxon>
        <taxon>Tilletia</taxon>
    </lineage>
</organism>
<dbReference type="Proteomes" id="UP001176521">
    <property type="component" value="Unassembled WGS sequence"/>
</dbReference>
<accession>A0AAN6JHM1</accession>
<evidence type="ECO:0000313" key="2">
    <source>
        <dbReference type="EMBL" id="KAK0522656.1"/>
    </source>
</evidence>
<name>A0AAN6JHM1_9BASI</name>
<evidence type="ECO:0000313" key="3">
    <source>
        <dbReference type="Proteomes" id="UP001176521"/>
    </source>
</evidence>
<feature type="compositionally biased region" description="Acidic residues" evidence="1">
    <location>
        <begin position="39"/>
        <end position="70"/>
    </location>
</feature>
<feature type="compositionally biased region" description="Acidic residues" evidence="1">
    <location>
        <begin position="77"/>
        <end position="95"/>
    </location>
</feature>
<feature type="compositionally biased region" description="Acidic residues" evidence="1">
    <location>
        <begin position="19"/>
        <end position="32"/>
    </location>
</feature>
<reference evidence="2" key="1">
    <citation type="journal article" date="2023" name="PhytoFront">
        <title>Draft Genome Resources of Seven Strains of Tilletia horrida, Causal Agent of Kernel Smut of Rice.</title>
        <authorList>
            <person name="Khanal S."/>
            <person name="Antony Babu S."/>
            <person name="Zhou X.G."/>
        </authorList>
    </citation>
    <scope>NUCLEOTIDE SEQUENCE</scope>
    <source>
        <strain evidence="2">TX3</strain>
    </source>
</reference>
<sequence>MSAAGSDNGLAGIGSANSDDGDEWMDQSDDENGGSGDGTETDAEMDNEDEEDEGDEEYEGDDENDEDFEEGSSGSSDSDDSFDAEFDVDEDDDLDTFLKENDDGEEHDRGPWSIVPNEDTPVRLPHYNLSEGAIAALPTNEPMRDLFRQVAALLPHCSEDIREAVQPAQQIITDCWRAPSMRHISEAFVQRVLRFWIRIGTMEKAQGYSDAPATAYELTLSFVRTKVETFSKALGTYARTSYARRPSRRAA</sequence>
<feature type="region of interest" description="Disordered" evidence="1">
    <location>
        <begin position="1"/>
        <end position="118"/>
    </location>
</feature>
<proteinExistence type="predicted"/>
<feature type="compositionally biased region" description="Basic and acidic residues" evidence="1">
    <location>
        <begin position="96"/>
        <end position="110"/>
    </location>
</feature>
<dbReference type="EMBL" id="JAPDMQ010000570">
    <property type="protein sequence ID" value="KAK0522656.1"/>
    <property type="molecule type" value="Genomic_DNA"/>
</dbReference>
<comment type="caution">
    <text evidence="2">The sequence shown here is derived from an EMBL/GenBank/DDBJ whole genome shotgun (WGS) entry which is preliminary data.</text>
</comment>
<evidence type="ECO:0000256" key="1">
    <source>
        <dbReference type="SAM" id="MobiDB-lite"/>
    </source>
</evidence>
<gene>
    <name evidence="2" type="ORF">OC842_006399</name>
</gene>
<protein>
    <submittedName>
        <fullName evidence="2">Uncharacterized protein</fullName>
    </submittedName>
</protein>